<reference evidence="6" key="1">
    <citation type="submission" date="2016-10" db="EMBL/GenBank/DDBJ databases">
        <authorList>
            <person name="Varghese N."/>
            <person name="Submissions S."/>
        </authorList>
    </citation>
    <scope>NUCLEOTIDE SEQUENCE [LARGE SCALE GENOMIC DNA]</scope>
    <source>
        <strain evidence="6">DSM 25329</strain>
    </source>
</reference>
<keyword evidence="3" id="KW-0325">Glycoprotein</keyword>
<dbReference type="PANTHER" id="PTHR23220">
    <property type="entry name" value="INTEGRIN ALPHA"/>
    <property type="match status" value="1"/>
</dbReference>
<dbReference type="NCBIfam" id="TIGR04183">
    <property type="entry name" value="Por_Secre_tail"/>
    <property type="match status" value="1"/>
</dbReference>
<dbReference type="EMBL" id="FNAN01000021">
    <property type="protein sequence ID" value="SDG63736.1"/>
    <property type="molecule type" value="Genomic_DNA"/>
</dbReference>
<organism evidence="5 6">
    <name type="scientific">Dyadobacter soli</name>
    <dbReference type="NCBI Taxonomy" id="659014"/>
    <lineage>
        <taxon>Bacteria</taxon>
        <taxon>Pseudomonadati</taxon>
        <taxon>Bacteroidota</taxon>
        <taxon>Cytophagia</taxon>
        <taxon>Cytophagales</taxon>
        <taxon>Spirosomataceae</taxon>
        <taxon>Dyadobacter</taxon>
    </lineage>
</organism>
<dbReference type="GO" id="GO:0007229">
    <property type="term" value="P:integrin-mediated signaling pathway"/>
    <property type="evidence" value="ECO:0007669"/>
    <property type="project" value="TreeGrafter"/>
</dbReference>
<dbReference type="GO" id="GO:0098609">
    <property type="term" value="P:cell-cell adhesion"/>
    <property type="evidence" value="ECO:0007669"/>
    <property type="project" value="TreeGrafter"/>
</dbReference>
<evidence type="ECO:0000256" key="3">
    <source>
        <dbReference type="ARBA" id="ARBA00023180"/>
    </source>
</evidence>
<dbReference type="GO" id="GO:0033627">
    <property type="term" value="P:cell adhesion mediated by integrin"/>
    <property type="evidence" value="ECO:0007669"/>
    <property type="project" value="TreeGrafter"/>
</dbReference>
<dbReference type="RefSeq" id="WP_090156537.1">
    <property type="nucleotide sequence ID" value="NZ_FNAN01000021.1"/>
</dbReference>
<dbReference type="SUPFAM" id="SSF69318">
    <property type="entry name" value="Integrin alpha N-terminal domain"/>
    <property type="match status" value="5"/>
</dbReference>
<dbReference type="InterPro" id="IPR013519">
    <property type="entry name" value="Int_alpha_beta-p"/>
</dbReference>
<evidence type="ECO:0000256" key="1">
    <source>
        <dbReference type="ARBA" id="ARBA00022729"/>
    </source>
</evidence>
<evidence type="ECO:0000313" key="5">
    <source>
        <dbReference type="EMBL" id="SDG63736.1"/>
    </source>
</evidence>
<dbReference type="GO" id="GO:0005178">
    <property type="term" value="F:integrin binding"/>
    <property type="evidence" value="ECO:0007669"/>
    <property type="project" value="TreeGrafter"/>
</dbReference>
<dbReference type="InterPro" id="IPR013517">
    <property type="entry name" value="FG-GAP"/>
</dbReference>
<keyword evidence="1" id="KW-0732">Signal</keyword>
<sequence>MKTSTTFLFSALLIALLGCLLGTSLLRVREFQPVKSKPNDSQPVISQNLSDKTKAGIMETITRREYDITDRQGILQSPNRKQRLRAVYKPGILTIEERISNTDFFQLNIKNKGIYADKKLLYQPELDFEIDKNENHLVIRHDGFSEEYINNESGIRQNFIIQKAPQNTRTITVSLEASGFDITDSGNNTLSFTKKRNKESDPVILTYDDLKCWDADGKVLAASLHGKGSEMRIDVEVSNAKFPVTIDPIIANGTPTNANKKMEINQYYAWFGYSVASAGDVNGDGYSDVLVGAPKYDNGEAEEGAAFLFPGSAEGVTLSATLLQGNQASAEAGTSVSSAGDINGDGYSDVLVGAPYYGPTDAGAAFVYFGSSSGINTVPDDTLIGTQASANFGISVATAGDVNGDGFSDFLVGAHQHDNGQTNEGAAFLYYGAASGYGTPTPVMLEANKVNAMMGYAVAPAGDIDGDGYSDVLCGARLYSNGQGYEGAVYIFKGSAAGIVTANPQHIESNQADARMGHSIATAGDVNGDGYSDVIIGAYLYDNGQKNEGAAMIYHGSSAGLNPTPALTLEGNQTEAWFGWAVAAAGDVNGDGYADVIVGGRYFENGQANEGSAFVYHGSASGLKPTPASTIESNQGNAWLGSAVASAGDVNGDGYSDIIIGAYTYDSGQTDEGLAMVYHGSASAIEPTPGTTTNGTTYSELSTSMSYAGDLNGDGIDDVIAGAPTHDPTMNLGLVFVYYGTLDGLDTPSATILYTEDEYYAYGESVSGAGDVNGDGYDDIIVGAYSYFATGKAFVYYGSATGISQSSKTELSYTSGSFGHRVAGVGDLNGDGFADVAVNVPQYTEDEAIRGAVMVYFGSAAGIGTTPKIYVGQEDPYSFSRISGAGDVNGDHYDDLMIADFEPGGTEAKVMVYHGSATGPGDTPAVTLASGISGAVIDAIAKGGDVNGDGFGDILIEAKVSGGGKALVYYGSSTGLSAVNRTVISKNNVGFASALGAAGDVNGDGYGDVVIGNGGYILPGGQFPSGAAYVYLGSPAGISTTEVIAITDSAPDWLMGHTVSGAGDVNGDGYSDVLVGVKHYADAYNGSQGQVRVYHGNNGKNLRNDARLYNADLTSYYNQNYPGQNTETNFGIGLFVKSFLGTNKGKLVWETRSPGNAFSQTGSAPITNSTQYTGAQNAYVSLAATGTELKNLIAKASPATNVRVRVKYDPVLALTGQQYGPWRYLPDYLLGNAIAPPPQPETSVLRRSTIANREFGPALVVYPNPVTDKIIIRNQNATAIQSLELISPDGKSIRKTPAGQQDMNVKDLPSGTYLLIINQKSKTSTHKVLIR</sequence>
<dbReference type="PRINTS" id="PR01185">
    <property type="entry name" value="INTEGRINA"/>
</dbReference>
<dbReference type="Pfam" id="PF01839">
    <property type="entry name" value="FG-GAP"/>
    <property type="match status" value="9"/>
</dbReference>
<gene>
    <name evidence="5" type="ORF">SAMN04487996_12118</name>
</gene>
<dbReference type="InterPro" id="IPR026444">
    <property type="entry name" value="Secre_tail"/>
</dbReference>
<dbReference type="Pfam" id="PF13517">
    <property type="entry name" value="FG-GAP_3"/>
    <property type="match status" value="1"/>
</dbReference>
<dbReference type="Proteomes" id="UP000198748">
    <property type="component" value="Unassembled WGS sequence"/>
</dbReference>
<keyword evidence="6" id="KW-1185">Reference proteome</keyword>
<name>A0A1G7VVB2_9BACT</name>
<dbReference type="STRING" id="659014.SAMN04487996_12118"/>
<dbReference type="InterPro" id="IPR000413">
    <property type="entry name" value="Integrin_alpha"/>
</dbReference>
<dbReference type="OrthoDB" id="883622at2"/>
<proteinExistence type="predicted"/>
<keyword evidence="2" id="KW-0677">Repeat</keyword>
<protein>
    <submittedName>
        <fullName evidence="5">Por secretion system C-terminal sorting domain-containing protein</fullName>
    </submittedName>
</protein>
<evidence type="ECO:0000256" key="2">
    <source>
        <dbReference type="ARBA" id="ARBA00022737"/>
    </source>
</evidence>
<accession>A0A1G7VVB2</accession>
<feature type="domain" description="Secretion system C-terminal sorting" evidence="4">
    <location>
        <begin position="1261"/>
        <end position="1330"/>
    </location>
</feature>
<dbReference type="PROSITE" id="PS51257">
    <property type="entry name" value="PROKAR_LIPOPROTEIN"/>
    <property type="match status" value="1"/>
</dbReference>
<dbReference type="PROSITE" id="PS51470">
    <property type="entry name" value="FG_GAP"/>
    <property type="match status" value="11"/>
</dbReference>
<dbReference type="PANTHER" id="PTHR23220:SF122">
    <property type="entry name" value="INTEGRIN ALPHA-PS1"/>
    <property type="match status" value="1"/>
</dbReference>
<dbReference type="Pfam" id="PF18962">
    <property type="entry name" value="Por_Secre_tail"/>
    <property type="match status" value="1"/>
</dbReference>
<dbReference type="Gene3D" id="2.130.10.130">
    <property type="entry name" value="Integrin alpha, N-terminal"/>
    <property type="match status" value="6"/>
</dbReference>
<dbReference type="GO" id="GO:0007160">
    <property type="term" value="P:cell-matrix adhesion"/>
    <property type="evidence" value="ECO:0007669"/>
    <property type="project" value="TreeGrafter"/>
</dbReference>
<dbReference type="GO" id="GO:0009897">
    <property type="term" value="C:external side of plasma membrane"/>
    <property type="evidence" value="ECO:0007669"/>
    <property type="project" value="TreeGrafter"/>
</dbReference>
<dbReference type="GO" id="GO:0008305">
    <property type="term" value="C:integrin complex"/>
    <property type="evidence" value="ECO:0007669"/>
    <property type="project" value="InterPro"/>
</dbReference>
<dbReference type="SMART" id="SM00191">
    <property type="entry name" value="Int_alpha"/>
    <property type="match status" value="14"/>
</dbReference>
<dbReference type="InterPro" id="IPR028994">
    <property type="entry name" value="Integrin_alpha_N"/>
</dbReference>
<evidence type="ECO:0000313" key="6">
    <source>
        <dbReference type="Proteomes" id="UP000198748"/>
    </source>
</evidence>
<evidence type="ECO:0000259" key="4">
    <source>
        <dbReference type="Pfam" id="PF18962"/>
    </source>
</evidence>